<dbReference type="InterPro" id="IPR051686">
    <property type="entry name" value="Lipoprotein_DolP"/>
</dbReference>
<evidence type="ECO:0000256" key="1">
    <source>
        <dbReference type="SAM" id="SignalP"/>
    </source>
</evidence>
<dbReference type="Pfam" id="PF04972">
    <property type="entry name" value="BON"/>
    <property type="match status" value="2"/>
</dbReference>
<keyword evidence="4" id="KW-1185">Reference proteome</keyword>
<reference evidence="4" key="1">
    <citation type="journal article" date="2019" name="Int. J. Syst. Evol. Microbiol.">
        <title>The Global Catalogue of Microorganisms (GCM) 10K type strain sequencing project: providing services to taxonomists for standard genome sequencing and annotation.</title>
        <authorList>
            <consortium name="The Broad Institute Genomics Platform"/>
            <consortium name="The Broad Institute Genome Sequencing Center for Infectious Disease"/>
            <person name="Wu L."/>
            <person name="Ma J."/>
        </authorList>
    </citation>
    <scope>NUCLEOTIDE SEQUENCE [LARGE SCALE GENOMIC DNA]</scope>
    <source>
        <strain evidence="4">KCTC 23701</strain>
    </source>
</reference>
<comment type="caution">
    <text evidence="3">The sequence shown here is derived from an EMBL/GenBank/DDBJ whole genome shotgun (WGS) entry which is preliminary data.</text>
</comment>
<feature type="domain" description="BON" evidence="2">
    <location>
        <begin position="123"/>
        <end position="191"/>
    </location>
</feature>
<accession>A0ABQ3GXQ1</accession>
<dbReference type="EMBL" id="BMYO01000001">
    <property type="protein sequence ID" value="GHD55042.1"/>
    <property type="molecule type" value="Genomic_DNA"/>
</dbReference>
<feature type="chain" id="PRO_5046576622" description="BON domain-containing protein" evidence="1">
    <location>
        <begin position="20"/>
        <end position="201"/>
    </location>
</feature>
<evidence type="ECO:0000259" key="2">
    <source>
        <dbReference type="PROSITE" id="PS50914"/>
    </source>
</evidence>
<keyword evidence="1" id="KW-0732">Signal</keyword>
<dbReference type="PROSITE" id="PS51257">
    <property type="entry name" value="PROKAR_LIPOPROTEIN"/>
    <property type="match status" value="1"/>
</dbReference>
<dbReference type="PROSITE" id="PS50914">
    <property type="entry name" value="BON"/>
    <property type="match status" value="2"/>
</dbReference>
<feature type="domain" description="BON" evidence="2">
    <location>
        <begin position="47"/>
        <end position="114"/>
    </location>
</feature>
<name>A0ABQ3GXQ1_9NEIS</name>
<protein>
    <recommendedName>
        <fullName evidence="2">BON domain-containing protein</fullName>
    </recommendedName>
</protein>
<evidence type="ECO:0000313" key="3">
    <source>
        <dbReference type="EMBL" id="GHD55042.1"/>
    </source>
</evidence>
<organism evidence="3 4">
    <name type="scientific">Jeongeupia chitinilytica</name>
    <dbReference type="NCBI Taxonomy" id="1041641"/>
    <lineage>
        <taxon>Bacteria</taxon>
        <taxon>Pseudomonadati</taxon>
        <taxon>Pseudomonadota</taxon>
        <taxon>Betaproteobacteria</taxon>
        <taxon>Neisseriales</taxon>
        <taxon>Chitinibacteraceae</taxon>
        <taxon>Jeongeupia</taxon>
    </lineage>
</organism>
<feature type="signal peptide" evidence="1">
    <location>
        <begin position="1"/>
        <end position="19"/>
    </location>
</feature>
<dbReference type="Proteomes" id="UP000604737">
    <property type="component" value="Unassembled WGS sequence"/>
</dbReference>
<dbReference type="PANTHER" id="PTHR34606:SF4">
    <property type="entry name" value="OUTER MEMBRANE LIPOPROTEIN DOLP"/>
    <property type="match status" value="1"/>
</dbReference>
<dbReference type="RefSeq" id="WP_189458119.1">
    <property type="nucleotide sequence ID" value="NZ_BMYO01000001.1"/>
</dbReference>
<dbReference type="Gene3D" id="3.30.1340.30">
    <property type="match status" value="1"/>
</dbReference>
<dbReference type="PANTHER" id="PTHR34606">
    <property type="entry name" value="BON DOMAIN-CONTAINING PROTEIN"/>
    <property type="match status" value="1"/>
</dbReference>
<evidence type="ECO:0000313" key="4">
    <source>
        <dbReference type="Proteomes" id="UP000604737"/>
    </source>
</evidence>
<dbReference type="InterPro" id="IPR007055">
    <property type="entry name" value="BON_dom"/>
</dbReference>
<proteinExistence type="predicted"/>
<sequence length="201" mass="21019">MKKSRIVAAALVASLSLSACVPIVVAGAVAVGAMVGSDPRRAETIKTDFDLGARISARILDAYKDRAHVNVNTYNGIVLLSGEVPDAAAQQKLTELARTEPGLRKLYNETVVAPVSGSTDRLNDTQLTARVKTAIMTSAGDSGALHLMVVTERKVVYLMGISRPDIADAAARAASMVDGVAQVVKLVEANPVGPADEALRK</sequence>
<gene>
    <name evidence="3" type="ORF">GCM10007350_00160</name>
</gene>